<reference evidence="1 2" key="1">
    <citation type="submission" date="2021-03" db="EMBL/GenBank/DDBJ databases">
        <title>Antimicrobial resistance genes in bacteria isolated from Japanese honey, and their potential for conferring macrolide and lincosamide resistance in the American foulbrood pathogen Paenibacillus larvae.</title>
        <authorList>
            <person name="Okamoto M."/>
            <person name="Kumagai M."/>
            <person name="Kanamori H."/>
            <person name="Takamatsu D."/>
        </authorList>
    </citation>
    <scope>NUCLEOTIDE SEQUENCE [LARGE SCALE GENOMIC DNA]</scope>
    <source>
        <strain evidence="1 2">J41TS12</strain>
    </source>
</reference>
<evidence type="ECO:0008006" key="3">
    <source>
        <dbReference type="Google" id="ProtNLM"/>
    </source>
</evidence>
<dbReference type="Gene3D" id="2.40.10.270">
    <property type="entry name" value="Bacteriophage SPP1 head-tail adaptor protein"/>
    <property type="match status" value="1"/>
</dbReference>
<accession>A0A920CHL2</accession>
<organism evidence="1 2">
    <name type="scientific">Paenibacillus antibioticophila</name>
    <dbReference type="NCBI Taxonomy" id="1274374"/>
    <lineage>
        <taxon>Bacteria</taxon>
        <taxon>Bacillati</taxon>
        <taxon>Bacillota</taxon>
        <taxon>Bacilli</taxon>
        <taxon>Bacillales</taxon>
        <taxon>Paenibacillaceae</taxon>
        <taxon>Paenibacillus</taxon>
    </lineage>
</organism>
<protein>
    <recommendedName>
        <fullName evidence="3">Head-tail adaptor protein</fullName>
    </recommendedName>
</protein>
<sequence>MWKPKVQQMNTQVRILKRSETDVNGAPKIKYEDVENPLELCSWKSKGGTESTQTGTLVVEDTAEVVMWYRDGISQKDRLLLNNDPKLAYDIIGPPENVEQRNMYLVLKVRRAVNT</sequence>
<keyword evidence="2" id="KW-1185">Reference proteome</keyword>
<dbReference type="Proteomes" id="UP000681162">
    <property type="component" value="Unassembled WGS sequence"/>
</dbReference>
<proteinExistence type="predicted"/>
<dbReference type="InterPro" id="IPR038666">
    <property type="entry name" value="SSP1_head-tail_sf"/>
</dbReference>
<dbReference type="EMBL" id="BORR01000005">
    <property type="protein sequence ID" value="GIO36882.1"/>
    <property type="molecule type" value="Genomic_DNA"/>
</dbReference>
<dbReference type="Pfam" id="PF05521">
    <property type="entry name" value="Phage_HCP"/>
    <property type="match status" value="1"/>
</dbReference>
<dbReference type="RefSeq" id="WP_212939199.1">
    <property type="nucleotide sequence ID" value="NZ_BORR01000005.1"/>
</dbReference>
<evidence type="ECO:0000313" key="1">
    <source>
        <dbReference type="EMBL" id="GIO36882.1"/>
    </source>
</evidence>
<dbReference type="AlphaFoldDB" id="A0A920CHL2"/>
<dbReference type="InterPro" id="IPR008767">
    <property type="entry name" value="Phage_SPP1_head-tail_adaptor"/>
</dbReference>
<evidence type="ECO:0000313" key="2">
    <source>
        <dbReference type="Proteomes" id="UP000681162"/>
    </source>
</evidence>
<comment type="caution">
    <text evidence="1">The sequence shown here is derived from an EMBL/GenBank/DDBJ whole genome shotgun (WGS) entry which is preliminary data.</text>
</comment>
<name>A0A920CHL2_9BACL</name>
<gene>
    <name evidence="1" type="ORF">J41TS12_17430</name>
</gene>